<dbReference type="RefSeq" id="WP_013142460.1">
    <property type="nucleotide sequence ID" value="NC_014205.1"/>
</dbReference>
<sequence length="256" mass="30153">MVWVSVEAPIIPSLEKYGSEKARIFIDTCITHLIMHREGWIGKKMEELGIKSPREAVEFVINNIDYPSTLETPDDKHVWEAFSGKIKYVVFKDYWSSASEVLMTYILNKKLYGKPGYGDFEDTSILATSMLRILNTPAYEVFGAIYSNNTLLGGHAWTIAKLEDGKWHLIETFLTQPPKYPSNYPVINPEENKWRIRNTIYEGWIKFNEKEYYEWREPGTQYSLEKYLAFEKKDKYNMRKYEALEKAWRIKTKVKI</sequence>
<evidence type="ECO:0000313" key="2">
    <source>
        <dbReference type="Proteomes" id="UP000002573"/>
    </source>
</evidence>
<name>D7DAR5_STAHD</name>
<evidence type="ECO:0000313" key="1">
    <source>
        <dbReference type="EMBL" id="ADI31262.1"/>
    </source>
</evidence>
<protein>
    <recommendedName>
        <fullName evidence="3">Transglutaminase-like domain-containing protein</fullName>
    </recommendedName>
</protein>
<dbReference type="GeneID" id="9233405"/>
<evidence type="ECO:0008006" key="3">
    <source>
        <dbReference type="Google" id="ProtNLM"/>
    </source>
</evidence>
<reference evidence="2" key="1">
    <citation type="submission" date="2010-05" db="EMBL/GenBank/DDBJ databases">
        <title>Complete sequence of Staphylothermus hellenicus DSM 12710.</title>
        <authorList>
            <consortium name="US DOE Joint Genome Institute"/>
            <person name="Lucas S."/>
            <person name="Copeland A."/>
            <person name="Lapidus A."/>
            <person name="Cheng J.-F."/>
            <person name="Bruce D."/>
            <person name="Goodwin L."/>
            <person name="Pitluck S."/>
            <person name="Davenport K."/>
            <person name="Detter J.C."/>
            <person name="Han C."/>
            <person name="Tapia R."/>
            <person name="Larimer F."/>
            <person name="Land M."/>
            <person name="Hauser L."/>
            <person name="Kyrpides N."/>
            <person name="Mikhailova N."/>
            <person name="Anderson I.J."/>
            <person name="Woyke T."/>
        </authorList>
    </citation>
    <scope>NUCLEOTIDE SEQUENCE [LARGE SCALE GENOMIC DNA]</scope>
    <source>
        <strain evidence="2">DSM 12710 / JCM 10830 / BK20S6-10-b1 / P8</strain>
    </source>
</reference>
<accession>D7DAR5</accession>
<dbReference type="HOGENOM" id="CLU_1084243_0_0_2"/>
<dbReference type="Gene3D" id="3.10.620.30">
    <property type="match status" value="1"/>
</dbReference>
<dbReference type="Proteomes" id="UP000002573">
    <property type="component" value="Chromosome"/>
</dbReference>
<dbReference type="AlphaFoldDB" id="D7DAR5"/>
<organism evidence="1 2">
    <name type="scientific">Staphylothermus hellenicus (strain DSM 12710 / JCM 10830 / BK20S6-10-b1 / P8)</name>
    <dbReference type="NCBI Taxonomy" id="591019"/>
    <lineage>
        <taxon>Archaea</taxon>
        <taxon>Thermoproteota</taxon>
        <taxon>Thermoprotei</taxon>
        <taxon>Desulfurococcales</taxon>
        <taxon>Desulfurococcaceae</taxon>
        <taxon>Staphylothermus</taxon>
    </lineage>
</organism>
<dbReference type="InterPro" id="IPR038765">
    <property type="entry name" value="Papain-like_cys_pep_sf"/>
</dbReference>
<gene>
    <name evidence="1" type="ordered locus">Shell_0116</name>
</gene>
<dbReference type="eggNOG" id="arCOG02165">
    <property type="taxonomic scope" value="Archaea"/>
</dbReference>
<dbReference type="SUPFAM" id="SSF54001">
    <property type="entry name" value="Cysteine proteinases"/>
    <property type="match status" value="1"/>
</dbReference>
<keyword evidence="2" id="KW-1185">Reference proteome</keyword>
<proteinExistence type="predicted"/>
<reference evidence="1 2" key="2">
    <citation type="journal article" date="2011" name="Stand. Genomic Sci.">
        <title>Complete genome sequence of Staphylothermus hellenicus P8.</title>
        <authorList>
            <person name="Anderson I."/>
            <person name="Wirth R."/>
            <person name="Lucas S."/>
            <person name="Copeland A."/>
            <person name="Lapidus A."/>
            <person name="Cheng J.F."/>
            <person name="Goodwin L."/>
            <person name="Pitluck S."/>
            <person name="Davenport K."/>
            <person name="Detter J.C."/>
            <person name="Han C."/>
            <person name="Tapia R."/>
            <person name="Land M."/>
            <person name="Hauser L."/>
            <person name="Pati A."/>
            <person name="Mikhailova N."/>
            <person name="Woyke T."/>
            <person name="Klenk H.P."/>
            <person name="Kyrpides N."/>
            <person name="Ivanova N."/>
        </authorList>
    </citation>
    <scope>NUCLEOTIDE SEQUENCE [LARGE SCALE GENOMIC DNA]</scope>
    <source>
        <strain evidence="2">DSM 12710 / JCM 10830 / BK20S6-10-b1 / P8</strain>
    </source>
</reference>
<dbReference type="EMBL" id="CP002051">
    <property type="protein sequence ID" value="ADI31262.1"/>
    <property type="molecule type" value="Genomic_DNA"/>
</dbReference>
<dbReference type="KEGG" id="shc:Shell_0116"/>